<feature type="transmembrane region" description="Helical" evidence="8">
    <location>
        <begin position="408"/>
        <end position="424"/>
    </location>
</feature>
<keyword evidence="2" id="KW-1003">Cell membrane</keyword>
<feature type="transmembrane region" description="Helical" evidence="8">
    <location>
        <begin position="171"/>
        <end position="190"/>
    </location>
</feature>
<keyword evidence="3" id="KW-0808">Transferase</keyword>
<dbReference type="RefSeq" id="WP_212321104.1">
    <property type="nucleotide sequence ID" value="NZ_AP024463.1"/>
</dbReference>
<comment type="similarity">
    <text evidence="7">Belongs to the glycosyltransferase 87 family.</text>
</comment>
<name>A0ABX7Y1E9_9ACTN</name>
<organism evidence="9 10">
    <name type="scientific">Arachnia rubra</name>
    <dbReference type="NCBI Taxonomy" id="1547448"/>
    <lineage>
        <taxon>Bacteria</taxon>
        <taxon>Bacillati</taxon>
        <taxon>Actinomycetota</taxon>
        <taxon>Actinomycetes</taxon>
        <taxon>Propionibacteriales</taxon>
        <taxon>Propionibacteriaceae</taxon>
        <taxon>Arachnia</taxon>
    </lineage>
</organism>
<evidence type="ECO:0000256" key="7">
    <source>
        <dbReference type="ARBA" id="ARBA00024033"/>
    </source>
</evidence>
<evidence type="ECO:0000256" key="4">
    <source>
        <dbReference type="ARBA" id="ARBA00022692"/>
    </source>
</evidence>
<feature type="transmembrane region" description="Helical" evidence="8">
    <location>
        <begin position="246"/>
        <end position="266"/>
    </location>
</feature>
<evidence type="ECO:0000256" key="3">
    <source>
        <dbReference type="ARBA" id="ARBA00022679"/>
    </source>
</evidence>
<reference evidence="9 10" key="1">
    <citation type="submission" date="2021-03" db="EMBL/GenBank/DDBJ databases">
        <title>Human Oral Microbial Genomes.</title>
        <authorList>
            <person name="Johnston C.D."/>
            <person name="Chen T."/>
            <person name="Dewhirst F.E."/>
        </authorList>
    </citation>
    <scope>NUCLEOTIDE SEQUENCE [LARGE SCALE GENOMIC DNA]</scope>
    <source>
        <strain evidence="9 10">DSMZ 100122</strain>
    </source>
</reference>
<keyword evidence="10" id="KW-1185">Reference proteome</keyword>
<evidence type="ECO:0000313" key="10">
    <source>
        <dbReference type="Proteomes" id="UP000678513"/>
    </source>
</evidence>
<evidence type="ECO:0000313" key="9">
    <source>
        <dbReference type="EMBL" id="QUC06997.1"/>
    </source>
</evidence>
<feature type="transmembrane region" description="Helical" evidence="8">
    <location>
        <begin position="355"/>
        <end position="373"/>
    </location>
</feature>
<keyword evidence="5 8" id="KW-1133">Transmembrane helix</keyword>
<gene>
    <name evidence="9" type="ORF">J5A65_08440</name>
</gene>
<sequence>MRWALVLTSLFAATRGLNVWLWQIPQVSFVQNDISYYGFWVWCLLGDGSGNPQCAAALAGPGVMTEYPLPAVWFLQLLYTLGGGPPWTPLLVGIMVVGIVLAAVLLSRGHRRLAFYGGTALILLTLAVWFAAALPYRSGAFSTWMPVFALSMLLLDAVVAVMLFRHGSVGATTFWILFIGACGPIVWFRFDMLTAAAVALACLWLNRHPTISGSLIGLGAAIKLWPALLITPIAAPLRPGEGQRRVTGFVAAGFGLGLASLLLGGWERSISPVTWQSNRGLQMESVPATALIFLRSFTKDPSWSMKLSEYNAIELYGPAVETMLKVSSILVAGSVLLTVVLAWRLLRNFQAGDKNLTQAILLSVLAVVLATIISNKTLSTQYVQWLAGPLAALLALKTSPWLRRPRRVLAIGLIIVAILTQYTYPWGTLGIMAIPNGSGFESSILIARNILLVFLTGLTAGLAWRASSRPVPGRT</sequence>
<dbReference type="Proteomes" id="UP000678513">
    <property type="component" value="Chromosome"/>
</dbReference>
<comment type="subcellular location">
    <subcellularLocation>
        <location evidence="1">Cell membrane</location>
        <topology evidence="1">Multi-pass membrane protein</topology>
    </subcellularLocation>
</comment>
<feature type="transmembrane region" description="Helical" evidence="8">
    <location>
        <begin position="323"/>
        <end position="343"/>
    </location>
</feature>
<feature type="transmembrane region" description="Helical" evidence="8">
    <location>
        <begin position="113"/>
        <end position="132"/>
    </location>
</feature>
<feature type="transmembrane region" description="Helical" evidence="8">
    <location>
        <begin position="87"/>
        <end position="106"/>
    </location>
</feature>
<evidence type="ECO:0000256" key="2">
    <source>
        <dbReference type="ARBA" id="ARBA00022475"/>
    </source>
</evidence>
<dbReference type="Pfam" id="PF09594">
    <property type="entry name" value="GT87"/>
    <property type="match status" value="1"/>
</dbReference>
<evidence type="ECO:0000256" key="8">
    <source>
        <dbReference type="SAM" id="Phobius"/>
    </source>
</evidence>
<dbReference type="EMBL" id="CP072384">
    <property type="protein sequence ID" value="QUC06997.1"/>
    <property type="molecule type" value="Genomic_DNA"/>
</dbReference>
<proteinExistence type="inferred from homology"/>
<evidence type="ECO:0000256" key="1">
    <source>
        <dbReference type="ARBA" id="ARBA00004651"/>
    </source>
</evidence>
<feature type="transmembrane region" description="Helical" evidence="8">
    <location>
        <begin position="144"/>
        <end position="164"/>
    </location>
</feature>
<keyword evidence="6 8" id="KW-0472">Membrane</keyword>
<protein>
    <submittedName>
        <fullName evidence="9">DUF2029 domain-containing protein</fullName>
    </submittedName>
</protein>
<feature type="transmembrane region" description="Helical" evidence="8">
    <location>
        <begin position="379"/>
        <end position="396"/>
    </location>
</feature>
<evidence type="ECO:0000256" key="5">
    <source>
        <dbReference type="ARBA" id="ARBA00022989"/>
    </source>
</evidence>
<accession>A0ABX7Y1E9</accession>
<keyword evidence="4 8" id="KW-0812">Transmembrane</keyword>
<dbReference type="InterPro" id="IPR018584">
    <property type="entry name" value="GT87"/>
</dbReference>
<evidence type="ECO:0000256" key="6">
    <source>
        <dbReference type="ARBA" id="ARBA00023136"/>
    </source>
</evidence>
<feature type="transmembrane region" description="Helical" evidence="8">
    <location>
        <begin position="210"/>
        <end position="234"/>
    </location>
</feature>
<feature type="transmembrane region" description="Helical" evidence="8">
    <location>
        <begin position="444"/>
        <end position="464"/>
    </location>
</feature>